<accession>A0ACD3QAM7</accession>
<proteinExistence type="predicted"/>
<keyword evidence="2" id="KW-1185">Reference proteome</keyword>
<evidence type="ECO:0000313" key="2">
    <source>
        <dbReference type="Proteomes" id="UP000793456"/>
    </source>
</evidence>
<sequence length="573" mass="64472">MPSSSRKEKEPWFATNANRREYFNSQSATLPPHTPIAQNERKIPAEPLNLSDNPAHTHNHPQVKAKTYVLAQGETSTDSLSYIMDPLSISLLDVDQQVATASFLQGEQNNTSLCLLEYEREGDKRRDAEKEHLTCAKMANKNVGNKDEEFRLSLLELPQAKTHSPMSETMAATNSELRKDMCFATYEHCGIGTMTPPISEVMLASLQDHGNNQKLQTTPDIEVLDNKASASPPKPSTSASVQCSGNTGSPSSHNLPPEYAHDVPNSLAFSISTPQSESVPELKREENNSEMQIRPIIRLSMLEDLYHDQWRVVQAHWEQLEEMESLCRKEGTLLCQQPDMSEPKTDRRTRENPSVLFGARLTNWLVSELAATLSAALYAGSTSTGHAFFDNFSLPHTPHYILLVLKYWTPVEIFLFCTYIVLYILYMMTSVVSNQARGTRDRTLPTTTQTTQPQKQIQATAEQIRLAQMIYDKNDADFEDKVKQLIEVTGKTQDECMVALHDCNEDVNRAINFLLESTSDTNSWETVGKKRSLGKEGGPSEIKESREKRGGEREASRGRWGLQQEGQRHQPRA</sequence>
<dbReference type="EMBL" id="CM011695">
    <property type="protein sequence ID" value="TMS04052.1"/>
    <property type="molecule type" value="Genomic_DNA"/>
</dbReference>
<name>A0ACD3QAM7_LARCR</name>
<reference evidence="1" key="1">
    <citation type="submission" date="2018-11" db="EMBL/GenBank/DDBJ databases">
        <title>The sequence and de novo assembly of Larimichthys crocea genome using PacBio and Hi-C technologies.</title>
        <authorList>
            <person name="Xu P."/>
            <person name="Chen B."/>
            <person name="Zhou Z."/>
            <person name="Ke Q."/>
            <person name="Wu Y."/>
            <person name="Bai H."/>
            <person name="Pu F."/>
        </authorList>
    </citation>
    <scope>NUCLEOTIDE SEQUENCE</scope>
    <source>
        <tissue evidence="1">Muscle</tissue>
    </source>
</reference>
<protein>
    <submittedName>
        <fullName evidence="1">Uncharacterized protein</fullName>
    </submittedName>
</protein>
<evidence type="ECO:0000313" key="1">
    <source>
        <dbReference type="EMBL" id="TMS04052.1"/>
    </source>
</evidence>
<organism evidence="1 2">
    <name type="scientific">Larimichthys crocea</name>
    <name type="common">Large yellow croaker</name>
    <name type="synonym">Pseudosciaena crocea</name>
    <dbReference type="NCBI Taxonomy" id="215358"/>
    <lineage>
        <taxon>Eukaryota</taxon>
        <taxon>Metazoa</taxon>
        <taxon>Chordata</taxon>
        <taxon>Craniata</taxon>
        <taxon>Vertebrata</taxon>
        <taxon>Euteleostomi</taxon>
        <taxon>Actinopterygii</taxon>
        <taxon>Neopterygii</taxon>
        <taxon>Teleostei</taxon>
        <taxon>Neoteleostei</taxon>
        <taxon>Acanthomorphata</taxon>
        <taxon>Eupercaria</taxon>
        <taxon>Sciaenidae</taxon>
        <taxon>Larimichthys</taxon>
    </lineage>
</organism>
<gene>
    <name evidence="1" type="ORF">E3U43_000941</name>
</gene>
<comment type="caution">
    <text evidence="1">The sequence shown here is derived from an EMBL/GenBank/DDBJ whole genome shotgun (WGS) entry which is preliminary data.</text>
</comment>
<dbReference type="Proteomes" id="UP000793456">
    <property type="component" value="Chromosome XXII"/>
</dbReference>